<feature type="transmembrane region" description="Helical" evidence="6">
    <location>
        <begin position="20"/>
        <end position="43"/>
    </location>
</feature>
<accession>A0A0P1EA93</accession>
<name>A0A0P1EA93_9RHOB</name>
<dbReference type="Pfam" id="PF02653">
    <property type="entry name" value="BPD_transp_2"/>
    <property type="match status" value="1"/>
</dbReference>
<keyword evidence="5 6" id="KW-0472">Membrane</keyword>
<evidence type="ECO:0000256" key="6">
    <source>
        <dbReference type="SAM" id="Phobius"/>
    </source>
</evidence>
<keyword evidence="3 6" id="KW-0812">Transmembrane</keyword>
<dbReference type="AlphaFoldDB" id="A0A0P1EA93"/>
<evidence type="ECO:0000256" key="5">
    <source>
        <dbReference type="ARBA" id="ARBA00023136"/>
    </source>
</evidence>
<dbReference type="GO" id="GO:0005886">
    <property type="term" value="C:plasma membrane"/>
    <property type="evidence" value="ECO:0007669"/>
    <property type="project" value="UniProtKB-SubCell"/>
</dbReference>
<evidence type="ECO:0000256" key="4">
    <source>
        <dbReference type="ARBA" id="ARBA00022989"/>
    </source>
</evidence>
<proteinExistence type="predicted"/>
<gene>
    <name evidence="7" type="primary">rbsC_2</name>
    <name evidence="7" type="ORF">RUM4293_04454</name>
</gene>
<keyword evidence="2" id="KW-1003">Cell membrane</keyword>
<evidence type="ECO:0000313" key="7">
    <source>
        <dbReference type="EMBL" id="CUH45538.1"/>
    </source>
</evidence>
<dbReference type="Proteomes" id="UP000050786">
    <property type="component" value="Unassembled WGS sequence"/>
</dbReference>
<feature type="transmembrane region" description="Helical" evidence="6">
    <location>
        <begin position="304"/>
        <end position="325"/>
    </location>
</feature>
<evidence type="ECO:0000313" key="8">
    <source>
        <dbReference type="Proteomes" id="UP000050786"/>
    </source>
</evidence>
<dbReference type="CDD" id="cd06579">
    <property type="entry name" value="TM_PBP1_transp_AraH_like"/>
    <property type="match status" value="1"/>
</dbReference>
<feature type="transmembrane region" description="Helical" evidence="6">
    <location>
        <begin position="55"/>
        <end position="76"/>
    </location>
</feature>
<organism evidence="7 8">
    <name type="scientific">Ruegeria atlantica</name>
    <dbReference type="NCBI Taxonomy" id="81569"/>
    <lineage>
        <taxon>Bacteria</taxon>
        <taxon>Pseudomonadati</taxon>
        <taxon>Pseudomonadota</taxon>
        <taxon>Alphaproteobacteria</taxon>
        <taxon>Rhodobacterales</taxon>
        <taxon>Roseobacteraceae</taxon>
        <taxon>Ruegeria</taxon>
    </lineage>
</organism>
<feature type="transmembrane region" description="Helical" evidence="6">
    <location>
        <begin position="226"/>
        <end position="248"/>
    </location>
</feature>
<sequence length="330" mass="34252">MTMVAQANISEKRSLMRRVLQAFVDIRELTLIVLIAAIIIVMANVNPYFFSFSNFRAVAVGMAPTAIIVIGMAILLASGGFDLSVGSVMALSSTVVAMLLLTGIPIPLAVICGLILGGVIGGVNGLLVTGLGINPLIATLGTMSIARGIALVLTEGFSVSSLPASFGWIGKTDIGGFPVIVLLTLVLVILFDLAVRHTRFFRQVYFIGANEKAAMLSGIHVTRVRIILYALTGVLAALAGVLLASRLMSGTPTAGNGIELQVLAAAVIGGASLRGGEGTILGAFLGVVFVALINNTMTMQAVSIYWQMIVIGGVLVSAVALDMLIRSKRG</sequence>
<protein>
    <submittedName>
        <fullName evidence="7">Ribose transport system permease protein RbsC</fullName>
    </submittedName>
</protein>
<evidence type="ECO:0000256" key="1">
    <source>
        <dbReference type="ARBA" id="ARBA00004651"/>
    </source>
</evidence>
<keyword evidence="8" id="KW-1185">Reference proteome</keyword>
<comment type="subcellular location">
    <subcellularLocation>
        <location evidence="1">Cell membrane</location>
        <topology evidence="1">Multi-pass membrane protein</topology>
    </subcellularLocation>
</comment>
<feature type="transmembrane region" description="Helical" evidence="6">
    <location>
        <begin position="280"/>
        <end position="298"/>
    </location>
</feature>
<dbReference type="GO" id="GO:0022857">
    <property type="term" value="F:transmembrane transporter activity"/>
    <property type="evidence" value="ECO:0007669"/>
    <property type="project" value="InterPro"/>
</dbReference>
<dbReference type="EMBL" id="CYPS01000067">
    <property type="protein sequence ID" value="CUH45538.1"/>
    <property type="molecule type" value="Genomic_DNA"/>
</dbReference>
<evidence type="ECO:0000256" key="2">
    <source>
        <dbReference type="ARBA" id="ARBA00022475"/>
    </source>
</evidence>
<reference evidence="8" key="1">
    <citation type="submission" date="2015-09" db="EMBL/GenBank/DDBJ databases">
        <authorList>
            <person name="Rodrigo-Torres L."/>
            <person name="Arahal D.R."/>
        </authorList>
    </citation>
    <scope>NUCLEOTIDE SEQUENCE [LARGE SCALE GENOMIC DNA]</scope>
    <source>
        <strain evidence="8">CECT 4293</strain>
    </source>
</reference>
<dbReference type="InterPro" id="IPR001851">
    <property type="entry name" value="ABC_transp_permease"/>
</dbReference>
<feature type="transmembrane region" description="Helical" evidence="6">
    <location>
        <begin position="175"/>
        <end position="195"/>
    </location>
</feature>
<dbReference type="PANTHER" id="PTHR32196">
    <property type="entry name" value="ABC TRANSPORTER PERMEASE PROTEIN YPHD-RELATED-RELATED"/>
    <property type="match status" value="1"/>
</dbReference>
<evidence type="ECO:0000256" key="3">
    <source>
        <dbReference type="ARBA" id="ARBA00022692"/>
    </source>
</evidence>
<keyword evidence="4 6" id="KW-1133">Transmembrane helix</keyword>